<reference evidence="2" key="1">
    <citation type="submission" date="2017-04" db="EMBL/GenBank/DDBJ databases">
        <title>Genome evolution of the luminous symbionts of deep sea anglerfish.</title>
        <authorList>
            <person name="Hendry T.A."/>
        </authorList>
    </citation>
    <scope>NUCLEOTIDE SEQUENCE [LARGE SCALE GENOMIC DNA]</scope>
</reference>
<accession>A0A2A5T7E3</accession>
<evidence type="ECO:0000313" key="1">
    <source>
        <dbReference type="EMBL" id="PCS24067.1"/>
    </source>
</evidence>
<gene>
    <name evidence="1" type="ORF">BTN49_0260</name>
</gene>
<organism evidence="1 2">
    <name type="scientific">Candidatus Enterovibrio escicola</name>
    <dbReference type="NCBI Taxonomy" id="1927127"/>
    <lineage>
        <taxon>Bacteria</taxon>
        <taxon>Pseudomonadati</taxon>
        <taxon>Pseudomonadota</taxon>
        <taxon>Gammaproteobacteria</taxon>
        <taxon>Vibrionales</taxon>
        <taxon>Vibrionaceae</taxon>
        <taxon>Enterovibrio</taxon>
    </lineage>
</organism>
<protein>
    <submittedName>
        <fullName evidence="1">Uncharacterized protein</fullName>
    </submittedName>
</protein>
<dbReference type="EMBL" id="NBYY01000006">
    <property type="protein sequence ID" value="PCS24067.1"/>
    <property type="molecule type" value="Genomic_DNA"/>
</dbReference>
<comment type="caution">
    <text evidence="1">The sequence shown here is derived from an EMBL/GenBank/DDBJ whole genome shotgun (WGS) entry which is preliminary data.</text>
</comment>
<proteinExistence type="predicted"/>
<evidence type="ECO:0000313" key="2">
    <source>
        <dbReference type="Proteomes" id="UP000219020"/>
    </source>
</evidence>
<name>A0A2A5T7E3_9GAMM</name>
<sequence>MTDELCTFIRCKGLEFMESGIYNFNKRLHLCTRLLIGHLFESAASICFIHHGALLIKSNL</sequence>
<dbReference type="Proteomes" id="UP000219020">
    <property type="component" value="Unassembled WGS sequence"/>
</dbReference>
<keyword evidence="2" id="KW-1185">Reference proteome</keyword>
<dbReference type="AlphaFoldDB" id="A0A2A5T7E3"/>